<dbReference type="PIRSF" id="PIRSF002889">
    <property type="entry name" value="Rod_FlgB"/>
    <property type="match status" value="1"/>
</dbReference>
<reference evidence="9 11" key="2">
    <citation type="submission" date="2018-06" db="EMBL/GenBank/DDBJ databases">
        <authorList>
            <consortium name="Pathogen Informatics"/>
            <person name="Doyle S."/>
        </authorList>
    </citation>
    <scope>NUCLEOTIDE SEQUENCE [LARGE SCALE GENOMIC DNA]</scope>
    <source>
        <strain evidence="9 11">NCTC12437</strain>
    </source>
</reference>
<dbReference type="Proteomes" id="UP000255066">
    <property type="component" value="Unassembled WGS sequence"/>
</dbReference>
<reference evidence="8 10" key="1">
    <citation type="submission" date="2015-11" db="EMBL/GenBank/DDBJ databases">
        <title>Genomic analysis of 38 Legionella species identifies large and diverse effector repertoires.</title>
        <authorList>
            <person name="Burstein D."/>
            <person name="Amaro F."/>
            <person name="Zusman T."/>
            <person name="Lifshitz Z."/>
            <person name="Cohen O."/>
            <person name="Gilbert J.A."/>
            <person name="Pupko T."/>
            <person name="Shuman H.A."/>
            <person name="Segal G."/>
        </authorList>
    </citation>
    <scope>NUCLEOTIDE SEQUENCE [LARGE SCALE GENOMIC DNA]</scope>
    <source>
        <strain evidence="8 10">CDC#1407-AL-14</strain>
    </source>
</reference>
<evidence type="ECO:0000313" key="11">
    <source>
        <dbReference type="Proteomes" id="UP000255066"/>
    </source>
</evidence>
<evidence type="ECO:0000256" key="2">
    <source>
        <dbReference type="ARBA" id="ARBA00009677"/>
    </source>
</evidence>
<feature type="domain" description="Flagellar basal body rod protein N-terminal" evidence="7">
    <location>
        <begin position="20"/>
        <end position="37"/>
    </location>
</feature>
<evidence type="ECO:0000256" key="4">
    <source>
        <dbReference type="ARBA" id="ARBA00023143"/>
    </source>
</evidence>
<evidence type="ECO:0000313" key="8">
    <source>
        <dbReference type="EMBL" id="KTC68301.1"/>
    </source>
</evidence>
<dbReference type="EMBL" id="UGNW01000001">
    <property type="protein sequence ID" value="STX30986.1"/>
    <property type="molecule type" value="Genomic_DNA"/>
</dbReference>
<dbReference type="OrthoDB" id="5652417at2"/>
<dbReference type="InterPro" id="IPR006300">
    <property type="entry name" value="FlgB"/>
</dbReference>
<evidence type="ECO:0000313" key="10">
    <source>
        <dbReference type="Proteomes" id="UP000054735"/>
    </source>
</evidence>
<comment type="subcellular location">
    <subcellularLocation>
        <location evidence="1 6">Bacterial flagellum basal body</location>
    </subcellularLocation>
</comment>
<keyword evidence="10" id="KW-1185">Reference proteome</keyword>
<evidence type="ECO:0000256" key="5">
    <source>
        <dbReference type="ARBA" id="ARBA00024934"/>
    </source>
</evidence>
<comment type="similarity">
    <text evidence="2 6">Belongs to the flagella basal body rod proteins family.</text>
</comment>
<proteinExistence type="inferred from homology"/>
<comment type="function">
    <text evidence="5 6">Structural component of flagellum, the bacterial motility apparatus. Part of the rod structure of flagellar basal body.</text>
</comment>
<evidence type="ECO:0000256" key="6">
    <source>
        <dbReference type="PIRNR" id="PIRNR002889"/>
    </source>
</evidence>
<dbReference type="PROSITE" id="PS00588">
    <property type="entry name" value="FLAGELLA_BB_ROD"/>
    <property type="match status" value="1"/>
</dbReference>
<name>A0A378I867_9GAMM</name>
<dbReference type="STRING" id="28083.Lbir_2903"/>
<evidence type="ECO:0000256" key="1">
    <source>
        <dbReference type="ARBA" id="ARBA00004117"/>
    </source>
</evidence>
<evidence type="ECO:0000259" key="7">
    <source>
        <dbReference type="Pfam" id="PF00460"/>
    </source>
</evidence>
<dbReference type="InterPro" id="IPR001444">
    <property type="entry name" value="Flag_bb_rod_N"/>
</dbReference>
<comment type="subunit">
    <text evidence="6">The basal body constitutes a major portion of the flagellar organelle and consists of a number of rings mounted on a central rod.</text>
</comment>
<dbReference type="GO" id="GO:0030694">
    <property type="term" value="C:bacterial-type flagellum basal body, rod"/>
    <property type="evidence" value="ECO:0007669"/>
    <property type="project" value="InterPro"/>
</dbReference>
<dbReference type="RefSeq" id="WP_058524874.1">
    <property type="nucleotide sequence ID" value="NZ_CAAAHV010000021.1"/>
</dbReference>
<dbReference type="EMBL" id="LNXT01000048">
    <property type="protein sequence ID" value="KTC68301.1"/>
    <property type="molecule type" value="Genomic_DNA"/>
</dbReference>
<keyword evidence="9" id="KW-0966">Cell projection</keyword>
<sequence>MFQDSTITLIKLGLDAAVMRQTSIAANIANINTPGYQATEVLFEQQLADLDFNLNRLSDLKPQIHESDSRPALDEQIALGINNATQFRALIKGLNHKLAIMKMALHGSNQA</sequence>
<evidence type="ECO:0000313" key="9">
    <source>
        <dbReference type="EMBL" id="STX30986.1"/>
    </source>
</evidence>
<protein>
    <recommendedName>
        <fullName evidence="3 6">Flagellar basal body rod protein FlgB</fullName>
    </recommendedName>
</protein>
<keyword evidence="4 6" id="KW-0975">Bacterial flagellum</keyword>
<accession>A0A378I867</accession>
<organism evidence="9 11">
    <name type="scientific">Legionella birminghamensis</name>
    <dbReference type="NCBI Taxonomy" id="28083"/>
    <lineage>
        <taxon>Bacteria</taxon>
        <taxon>Pseudomonadati</taxon>
        <taxon>Pseudomonadota</taxon>
        <taxon>Gammaproteobacteria</taxon>
        <taxon>Legionellales</taxon>
        <taxon>Legionellaceae</taxon>
        <taxon>Legionella</taxon>
    </lineage>
</organism>
<keyword evidence="9" id="KW-0282">Flagellum</keyword>
<dbReference type="GO" id="GO:0071973">
    <property type="term" value="P:bacterial-type flagellum-dependent cell motility"/>
    <property type="evidence" value="ECO:0007669"/>
    <property type="project" value="InterPro"/>
</dbReference>
<evidence type="ECO:0000256" key="3">
    <source>
        <dbReference type="ARBA" id="ARBA00014376"/>
    </source>
</evidence>
<keyword evidence="9" id="KW-0969">Cilium</keyword>
<dbReference type="InterPro" id="IPR019776">
    <property type="entry name" value="Flagellar_basal_body_rod_CS"/>
</dbReference>
<dbReference type="AlphaFoldDB" id="A0A378I867"/>
<dbReference type="Pfam" id="PF00460">
    <property type="entry name" value="Flg_bb_rod"/>
    <property type="match status" value="1"/>
</dbReference>
<dbReference type="Proteomes" id="UP000054735">
    <property type="component" value="Unassembled WGS sequence"/>
</dbReference>
<gene>
    <name evidence="8" type="ORF">Lbir_2903</name>
    <name evidence="9" type="ORF">NCTC12437_00753</name>
</gene>